<organism evidence="1 2">
    <name type="scientific">Irpex rosettiformis</name>
    <dbReference type="NCBI Taxonomy" id="378272"/>
    <lineage>
        <taxon>Eukaryota</taxon>
        <taxon>Fungi</taxon>
        <taxon>Dikarya</taxon>
        <taxon>Basidiomycota</taxon>
        <taxon>Agaricomycotina</taxon>
        <taxon>Agaricomycetes</taxon>
        <taxon>Polyporales</taxon>
        <taxon>Irpicaceae</taxon>
        <taxon>Irpex</taxon>
    </lineage>
</organism>
<keyword evidence="1" id="KW-0489">Methyltransferase</keyword>
<dbReference type="EMBL" id="MU274913">
    <property type="protein sequence ID" value="KAI0088626.1"/>
    <property type="molecule type" value="Genomic_DNA"/>
</dbReference>
<proteinExistence type="predicted"/>
<evidence type="ECO:0000313" key="2">
    <source>
        <dbReference type="Proteomes" id="UP001055072"/>
    </source>
</evidence>
<reference evidence="1" key="1">
    <citation type="journal article" date="2021" name="Environ. Microbiol.">
        <title>Gene family expansions and transcriptome signatures uncover fungal adaptations to wood decay.</title>
        <authorList>
            <person name="Hage H."/>
            <person name="Miyauchi S."/>
            <person name="Viragh M."/>
            <person name="Drula E."/>
            <person name="Min B."/>
            <person name="Chaduli D."/>
            <person name="Navarro D."/>
            <person name="Favel A."/>
            <person name="Norest M."/>
            <person name="Lesage-Meessen L."/>
            <person name="Balint B."/>
            <person name="Merenyi Z."/>
            <person name="de Eugenio L."/>
            <person name="Morin E."/>
            <person name="Martinez A.T."/>
            <person name="Baldrian P."/>
            <person name="Stursova M."/>
            <person name="Martinez M.J."/>
            <person name="Novotny C."/>
            <person name="Magnuson J.K."/>
            <person name="Spatafora J.W."/>
            <person name="Maurice S."/>
            <person name="Pangilinan J."/>
            <person name="Andreopoulos W."/>
            <person name="LaButti K."/>
            <person name="Hundley H."/>
            <person name="Na H."/>
            <person name="Kuo A."/>
            <person name="Barry K."/>
            <person name="Lipzen A."/>
            <person name="Henrissat B."/>
            <person name="Riley R."/>
            <person name="Ahrendt S."/>
            <person name="Nagy L.G."/>
            <person name="Grigoriev I.V."/>
            <person name="Martin F."/>
            <person name="Rosso M.N."/>
        </authorList>
    </citation>
    <scope>NUCLEOTIDE SEQUENCE</scope>
    <source>
        <strain evidence="1">CBS 384.51</strain>
    </source>
</reference>
<keyword evidence="2" id="KW-1185">Reference proteome</keyword>
<evidence type="ECO:0000313" key="1">
    <source>
        <dbReference type="EMBL" id="KAI0088626.1"/>
    </source>
</evidence>
<keyword evidence="1" id="KW-0808">Transferase</keyword>
<sequence length="596" mass="66903">MSFRLPSQHIEDQLPRDRPEDSSSSSDEDNAEEETWEDWVSDSLTSRPCKSLFDDQDFPSVDAAVEHDKASNNFDLEQCCKKLGLDVHQRIRLINWIRKERPTVLAVAALSGGESLFTSDEYLIPVVEDDPLLQLQSDDWSDDDEDEASNGTKAIETPADLNQAIHLIRQLEEKLRRSRQDFTDYRGFVQERLDLAGLAESLRDSVAVSSTNAALPLRDDDSHYFQSYAENDIHAVMIQDKVRTATYASFIQKNRSLFQDAVVLDVGCGTGILSLFAARAGAKRVFAVDASDIAKKAEQTVKTNGLDHIITVIRGKVEEIKLPDDVKHVDVIISEWMGYALLYESMLDSVLNARDRFLRPDGGVMAPSQTQMMFALCDASEIYKERIAFWSDVYGFDLSAMAEHVYDDAVVDVVGPESLASAPVVIKDLFLREVTARQLDFTAPFTLVSTAEQTTKVHAFVLYFDTFFTITGERVPEETEVYVVHNGDPILAELWPVGGRPHVTRRMSSGDALKPPRPRITSFSTGPKSIPTHWKQTLFLLREPIKVTEGTVVQGMFKLRKSADNTRELDVEIHYAVREAESADLGEAVIQTFKVR</sequence>
<name>A0ACB8U2X2_9APHY</name>
<accession>A0ACB8U2X2</accession>
<comment type="caution">
    <text evidence="1">The sequence shown here is derived from an EMBL/GenBank/DDBJ whole genome shotgun (WGS) entry which is preliminary data.</text>
</comment>
<dbReference type="Proteomes" id="UP001055072">
    <property type="component" value="Unassembled WGS sequence"/>
</dbReference>
<gene>
    <name evidence="1" type="ORF">BDY19DRAFT_994005</name>
</gene>
<protein>
    <submittedName>
        <fullName evidence="1">S-adenosyl-L-methionine-dependent methyltransferase</fullName>
    </submittedName>
</protein>